<evidence type="ECO:0000256" key="1">
    <source>
        <dbReference type="SAM" id="MobiDB-lite"/>
    </source>
</evidence>
<protein>
    <submittedName>
        <fullName evidence="2">5829_t:CDS:1</fullName>
    </submittedName>
</protein>
<dbReference type="Pfam" id="PF12855">
    <property type="entry name" value="Ecl1"/>
    <property type="match status" value="1"/>
</dbReference>
<proteinExistence type="predicted"/>
<keyword evidence="3" id="KW-1185">Reference proteome</keyword>
<dbReference type="OrthoDB" id="3599883at2759"/>
<dbReference type="AlphaFoldDB" id="A0A9N9HHS5"/>
<feature type="compositionally biased region" description="Low complexity" evidence="1">
    <location>
        <begin position="61"/>
        <end position="92"/>
    </location>
</feature>
<comment type="caution">
    <text evidence="2">The sequence shown here is derived from an EMBL/GenBank/DDBJ whole genome shotgun (WGS) entry which is preliminary data.</text>
</comment>
<reference evidence="2" key="1">
    <citation type="submission" date="2021-06" db="EMBL/GenBank/DDBJ databases">
        <authorList>
            <person name="Kallberg Y."/>
            <person name="Tangrot J."/>
            <person name="Rosling A."/>
        </authorList>
    </citation>
    <scope>NUCLEOTIDE SEQUENCE</scope>
    <source>
        <strain evidence="2">FL130A</strain>
    </source>
</reference>
<feature type="region of interest" description="Disordered" evidence="1">
    <location>
        <begin position="61"/>
        <end position="98"/>
    </location>
</feature>
<gene>
    <name evidence="2" type="ORF">ALEPTO_LOCUS10750</name>
</gene>
<sequence>MDHSWCTVCDKHIFAIENLYCSESCRRKDGQSISSSPSIITNSSIHDSFYEFPRCSSQKPYQSLYSTPESSSYTSPSLLPSQTLSSSSSSSYFDPREDGYYSSSPSNYLYSSSDDLSMSPPSANFTMGGQPFSDAAPITNPALLISTPTMMTTSKSSKKRSFTDSARRLFFF</sequence>
<dbReference type="Proteomes" id="UP000789508">
    <property type="component" value="Unassembled WGS sequence"/>
</dbReference>
<evidence type="ECO:0000313" key="2">
    <source>
        <dbReference type="EMBL" id="CAG8676626.1"/>
    </source>
</evidence>
<dbReference type="InterPro" id="IPR024368">
    <property type="entry name" value="Ecl1/2/3"/>
</dbReference>
<name>A0A9N9HHS5_9GLOM</name>
<evidence type="ECO:0000313" key="3">
    <source>
        <dbReference type="Proteomes" id="UP000789508"/>
    </source>
</evidence>
<organism evidence="2 3">
    <name type="scientific">Ambispora leptoticha</name>
    <dbReference type="NCBI Taxonomy" id="144679"/>
    <lineage>
        <taxon>Eukaryota</taxon>
        <taxon>Fungi</taxon>
        <taxon>Fungi incertae sedis</taxon>
        <taxon>Mucoromycota</taxon>
        <taxon>Glomeromycotina</taxon>
        <taxon>Glomeromycetes</taxon>
        <taxon>Archaeosporales</taxon>
        <taxon>Ambisporaceae</taxon>
        <taxon>Ambispora</taxon>
    </lineage>
</organism>
<accession>A0A9N9HHS5</accession>
<dbReference type="EMBL" id="CAJVPS010013355">
    <property type="protein sequence ID" value="CAG8676626.1"/>
    <property type="molecule type" value="Genomic_DNA"/>
</dbReference>